<dbReference type="RefSeq" id="WP_377314987.1">
    <property type="nucleotide sequence ID" value="NZ_JBHUIY010000007.1"/>
</dbReference>
<dbReference type="PANTHER" id="PTHR43092:SF6">
    <property type="entry name" value="BLR1280 PROTEIN"/>
    <property type="match status" value="1"/>
</dbReference>
<dbReference type="PROSITE" id="PS51318">
    <property type="entry name" value="TAT"/>
    <property type="match status" value="1"/>
</dbReference>
<sequence>MIASRRQFLCGGGAALLPLLVADTALAKPAPPNKWAALRGRFSFLPGLTYLNSGSEGSLPTALRARLSHLVTEWSASPSWACFSSPNLEQSQTQNRRRLAEFVSAPPADVVITDNTTMGLAMVVLGLPFTAGDEVIITDHEHYALTSPLKVASLRSGIVVKQVAIPSPATSAAQILDVFTAALTPRTRAICFSHVNWTTGLRMPVEAICALGRQHNVPTLVDGAHGLGMIDLNLPALGCDFYACAGHKWLNGPPATGLLYIRDAVTNPWKLVPIVSEVAEYLGPKFSIADALQMRGSPNGPGFAILAAMCDFYDEIGKSAVESRILSLAATVKARAAATWGEACVYSPSPAVMDLSSGLSAFVPSRDPTAAYDADFVPKLAETLINKHKIWVRATSFPSPPGAPAPRINTLRVSTNIFNNTADIDRLFAALTHEVG</sequence>
<dbReference type="Gene3D" id="3.90.1150.10">
    <property type="entry name" value="Aspartate Aminotransferase, domain 1"/>
    <property type="match status" value="1"/>
</dbReference>
<dbReference type="EMBL" id="JBHUIY010000007">
    <property type="protein sequence ID" value="MFD2233206.1"/>
    <property type="molecule type" value="Genomic_DNA"/>
</dbReference>
<evidence type="ECO:0000259" key="3">
    <source>
        <dbReference type="Pfam" id="PF00266"/>
    </source>
</evidence>
<dbReference type="InterPro" id="IPR015421">
    <property type="entry name" value="PyrdxlP-dep_Trfase_major"/>
</dbReference>
<evidence type="ECO:0000313" key="5">
    <source>
        <dbReference type="Proteomes" id="UP001597296"/>
    </source>
</evidence>
<feature type="domain" description="Aminotransferase class V" evidence="3">
    <location>
        <begin position="50"/>
        <end position="427"/>
    </location>
</feature>
<dbReference type="InterPro" id="IPR000192">
    <property type="entry name" value="Aminotrans_V_dom"/>
</dbReference>
<keyword evidence="4" id="KW-0032">Aminotransferase</keyword>
<accession>A0ABW5C8H3</accession>
<reference evidence="5" key="1">
    <citation type="journal article" date="2019" name="Int. J. Syst. Evol. Microbiol.">
        <title>The Global Catalogue of Microorganisms (GCM) 10K type strain sequencing project: providing services to taxonomists for standard genome sequencing and annotation.</title>
        <authorList>
            <consortium name="The Broad Institute Genomics Platform"/>
            <consortium name="The Broad Institute Genome Sequencing Center for Infectious Disease"/>
            <person name="Wu L."/>
            <person name="Ma J."/>
        </authorList>
    </citation>
    <scope>NUCLEOTIDE SEQUENCE [LARGE SCALE GENOMIC DNA]</scope>
    <source>
        <strain evidence="5">KCTC 15012</strain>
    </source>
</reference>
<comment type="caution">
    <text evidence="4">The sequence shown here is derived from an EMBL/GenBank/DDBJ whole genome shotgun (WGS) entry which is preliminary data.</text>
</comment>
<dbReference type="InterPro" id="IPR015424">
    <property type="entry name" value="PyrdxlP-dep_Trfase"/>
</dbReference>
<dbReference type="PANTHER" id="PTHR43092">
    <property type="entry name" value="L-CYSTEINE DESULFHYDRASE"/>
    <property type="match status" value="1"/>
</dbReference>
<dbReference type="GO" id="GO:0008483">
    <property type="term" value="F:transaminase activity"/>
    <property type="evidence" value="ECO:0007669"/>
    <property type="project" value="UniProtKB-KW"/>
</dbReference>
<evidence type="ECO:0000256" key="1">
    <source>
        <dbReference type="ARBA" id="ARBA00022898"/>
    </source>
</evidence>
<keyword evidence="1" id="KW-0663">Pyridoxal phosphate</keyword>
<dbReference type="Gene3D" id="3.40.640.10">
    <property type="entry name" value="Type I PLP-dependent aspartate aminotransferase-like (Major domain)"/>
    <property type="match status" value="1"/>
</dbReference>
<dbReference type="InterPro" id="IPR006311">
    <property type="entry name" value="TAT_signal"/>
</dbReference>
<evidence type="ECO:0000256" key="2">
    <source>
        <dbReference type="SAM" id="SignalP"/>
    </source>
</evidence>
<keyword evidence="2" id="KW-0732">Signal</keyword>
<name>A0ABW5C8H3_9PROT</name>
<evidence type="ECO:0000313" key="4">
    <source>
        <dbReference type="EMBL" id="MFD2233206.1"/>
    </source>
</evidence>
<dbReference type="SUPFAM" id="SSF53383">
    <property type="entry name" value="PLP-dependent transferases"/>
    <property type="match status" value="1"/>
</dbReference>
<organism evidence="4 5">
    <name type="scientific">Phaeospirillum tilakii</name>
    <dbReference type="NCBI Taxonomy" id="741673"/>
    <lineage>
        <taxon>Bacteria</taxon>
        <taxon>Pseudomonadati</taxon>
        <taxon>Pseudomonadota</taxon>
        <taxon>Alphaproteobacteria</taxon>
        <taxon>Rhodospirillales</taxon>
        <taxon>Rhodospirillaceae</taxon>
        <taxon>Phaeospirillum</taxon>
    </lineage>
</organism>
<dbReference type="Proteomes" id="UP001597296">
    <property type="component" value="Unassembled WGS sequence"/>
</dbReference>
<protein>
    <submittedName>
        <fullName evidence="4">Aminotransferase class V-fold PLP-dependent enzyme</fullName>
    </submittedName>
</protein>
<feature type="chain" id="PRO_5046401212" evidence="2">
    <location>
        <begin position="28"/>
        <end position="436"/>
    </location>
</feature>
<keyword evidence="5" id="KW-1185">Reference proteome</keyword>
<keyword evidence="4" id="KW-0808">Transferase</keyword>
<dbReference type="InterPro" id="IPR015422">
    <property type="entry name" value="PyrdxlP-dep_Trfase_small"/>
</dbReference>
<dbReference type="Pfam" id="PF00266">
    <property type="entry name" value="Aminotran_5"/>
    <property type="match status" value="1"/>
</dbReference>
<feature type="signal peptide" evidence="2">
    <location>
        <begin position="1"/>
        <end position="27"/>
    </location>
</feature>
<gene>
    <name evidence="4" type="ORF">ACFSNB_05255</name>
</gene>
<proteinExistence type="predicted"/>